<dbReference type="SUPFAM" id="SSF111337">
    <property type="entry name" value="QueA-like"/>
    <property type="match status" value="1"/>
</dbReference>
<proteinExistence type="predicted"/>
<protein>
    <submittedName>
        <fullName evidence="6">S-adenosylmethionine:tRNA ribosyltransferase-isomerase</fullName>
    </submittedName>
</protein>
<dbReference type="Pfam" id="PF02547">
    <property type="entry name" value="Queuosine_synth"/>
    <property type="match status" value="1"/>
</dbReference>
<dbReference type="OrthoDB" id="9783887at2"/>
<dbReference type="InterPro" id="IPR042118">
    <property type="entry name" value="QueA_dom1"/>
</dbReference>
<comment type="caution">
    <text evidence="6">The sequence shown here is derived from an EMBL/GenBank/DDBJ whole genome shotgun (WGS) entry which is preliminary data.</text>
</comment>
<evidence type="ECO:0000256" key="3">
    <source>
        <dbReference type="ARBA" id="ARBA00022691"/>
    </source>
</evidence>
<organism evidence="6 7">
    <name type="scientific">Actinokineospora auranticolor</name>
    <dbReference type="NCBI Taxonomy" id="155976"/>
    <lineage>
        <taxon>Bacteria</taxon>
        <taxon>Bacillati</taxon>
        <taxon>Actinomycetota</taxon>
        <taxon>Actinomycetes</taxon>
        <taxon>Pseudonocardiales</taxon>
        <taxon>Pseudonocardiaceae</taxon>
        <taxon>Actinokineospora</taxon>
    </lineage>
</organism>
<dbReference type="Gene3D" id="2.40.10.240">
    <property type="entry name" value="QueA-like"/>
    <property type="match status" value="1"/>
</dbReference>
<keyword evidence="7" id="KW-1185">Reference proteome</keyword>
<keyword evidence="1" id="KW-0963">Cytoplasm</keyword>
<dbReference type="RefSeq" id="WP_104483234.1">
    <property type="nucleotide sequence ID" value="NZ_CP154825.1"/>
</dbReference>
<dbReference type="GO" id="GO:0051075">
    <property type="term" value="F:S-adenosylmethionine:tRNA ribosyltransferase-isomerase activity"/>
    <property type="evidence" value="ECO:0007669"/>
    <property type="project" value="TreeGrafter"/>
</dbReference>
<name>A0A2S6GCI9_9PSEU</name>
<sequence>MKTLQFRVTGDLEAHEPPEARGLTRSGVRLLVGDGAEVSHRRFEELPDILRPGDVLVVNTSATMPAAVPVVGADLALHFSTESPGGLWLVELRAVAEKATKPYTGGVVGLRLALPGGGAATLVQPYSRGRLWVASIYPGRFGSVLEYLEVFGAPIRYGYVSRPWPLRYYQTVFGTEPGSAEMPSASRPFTDRVVTRLVSAGVQFAPVLLHTGVASPEAHERPYPERFQVADTTARVVNTARAAGGRVVAVGTTAVRALESAADEDGVVRAASGWTDLIVTPERGVLAVDGLLTGFHEPEASHVDMLVAVAGEELLAQCYQEALAERYLWHEFGDVNLLLR</sequence>
<feature type="region of interest" description="Disordered" evidence="5">
    <location>
        <begin position="1"/>
        <end position="20"/>
    </location>
</feature>
<dbReference type="InterPro" id="IPR003699">
    <property type="entry name" value="QueA"/>
</dbReference>
<evidence type="ECO:0000256" key="1">
    <source>
        <dbReference type="ARBA" id="ARBA00022490"/>
    </source>
</evidence>
<keyword evidence="2 6" id="KW-0808">Transferase</keyword>
<keyword evidence="6" id="KW-0413">Isomerase</keyword>
<dbReference type="InterPro" id="IPR042119">
    <property type="entry name" value="QueA_dom2"/>
</dbReference>
<gene>
    <name evidence="6" type="ORF">CLV40_13542</name>
</gene>
<dbReference type="AlphaFoldDB" id="A0A2S6GCI9"/>
<evidence type="ECO:0000256" key="4">
    <source>
        <dbReference type="ARBA" id="ARBA00022785"/>
    </source>
</evidence>
<evidence type="ECO:0000313" key="7">
    <source>
        <dbReference type="Proteomes" id="UP000239203"/>
    </source>
</evidence>
<dbReference type="GO" id="GO:0008616">
    <property type="term" value="P:tRNA queuosine(34) biosynthetic process"/>
    <property type="evidence" value="ECO:0007669"/>
    <property type="project" value="UniProtKB-KW"/>
</dbReference>
<dbReference type="Gene3D" id="3.40.1780.10">
    <property type="entry name" value="QueA-like"/>
    <property type="match status" value="1"/>
</dbReference>
<dbReference type="PANTHER" id="PTHR30307">
    <property type="entry name" value="S-ADENOSYLMETHIONINE:TRNA RIBOSYLTRANSFERASE-ISOMERASE"/>
    <property type="match status" value="1"/>
</dbReference>
<dbReference type="PANTHER" id="PTHR30307:SF0">
    <property type="entry name" value="S-ADENOSYLMETHIONINE:TRNA RIBOSYLTRANSFERASE-ISOMERASE"/>
    <property type="match status" value="1"/>
</dbReference>
<evidence type="ECO:0000256" key="5">
    <source>
        <dbReference type="SAM" id="MobiDB-lite"/>
    </source>
</evidence>
<keyword evidence="4" id="KW-0671">Queuosine biosynthesis</keyword>
<keyword evidence="3" id="KW-0949">S-adenosyl-L-methionine</keyword>
<dbReference type="EMBL" id="PTIX01000035">
    <property type="protein sequence ID" value="PPK62400.1"/>
    <property type="molecule type" value="Genomic_DNA"/>
</dbReference>
<evidence type="ECO:0000256" key="2">
    <source>
        <dbReference type="ARBA" id="ARBA00022679"/>
    </source>
</evidence>
<accession>A0A2S6GCI9</accession>
<evidence type="ECO:0000313" key="6">
    <source>
        <dbReference type="EMBL" id="PPK62400.1"/>
    </source>
</evidence>
<reference evidence="6 7" key="1">
    <citation type="submission" date="2018-02" db="EMBL/GenBank/DDBJ databases">
        <title>Genomic Encyclopedia of Archaeal and Bacterial Type Strains, Phase II (KMG-II): from individual species to whole genera.</title>
        <authorList>
            <person name="Goeker M."/>
        </authorList>
    </citation>
    <scope>NUCLEOTIDE SEQUENCE [LARGE SCALE GENOMIC DNA]</scope>
    <source>
        <strain evidence="6 7">YU 961-1</strain>
    </source>
</reference>
<dbReference type="Proteomes" id="UP000239203">
    <property type="component" value="Unassembled WGS sequence"/>
</dbReference>
<dbReference type="InterPro" id="IPR036100">
    <property type="entry name" value="QueA_sf"/>
</dbReference>
<feature type="compositionally biased region" description="Basic and acidic residues" evidence="5">
    <location>
        <begin position="10"/>
        <end position="19"/>
    </location>
</feature>